<keyword evidence="1" id="KW-0695">RNA-directed DNA polymerase</keyword>
<accession>A0A0J7KB87</accession>
<evidence type="ECO:0000313" key="1">
    <source>
        <dbReference type="EMBL" id="KMQ87539.1"/>
    </source>
</evidence>
<name>A0A0J7KB87_LASNI</name>
<organism evidence="1 2">
    <name type="scientific">Lasius niger</name>
    <name type="common">Black garden ant</name>
    <dbReference type="NCBI Taxonomy" id="67767"/>
    <lineage>
        <taxon>Eukaryota</taxon>
        <taxon>Metazoa</taxon>
        <taxon>Ecdysozoa</taxon>
        <taxon>Arthropoda</taxon>
        <taxon>Hexapoda</taxon>
        <taxon>Insecta</taxon>
        <taxon>Pterygota</taxon>
        <taxon>Neoptera</taxon>
        <taxon>Endopterygota</taxon>
        <taxon>Hymenoptera</taxon>
        <taxon>Apocrita</taxon>
        <taxon>Aculeata</taxon>
        <taxon>Formicoidea</taxon>
        <taxon>Formicidae</taxon>
        <taxon>Formicinae</taxon>
        <taxon>Lasius</taxon>
        <taxon>Lasius</taxon>
    </lineage>
</organism>
<dbReference type="OrthoDB" id="8058917at2759"/>
<keyword evidence="1" id="KW-0548">Nucleotidyltransferase</keyword>
<dbReference type="EMBL" id="LBMM01010322">
    <property type="protein sequence ID" value="KMQ87539.1"/>
    <property type="molecule type" value="Genomic_DNA"/>
</dbReference>
<dbReference type="Proteomes" id="UP000036403">
    <property type="component" value="Unassembled WGS sequence"/>
</dbReference>
<evidence type="ECO:0000313" key="2">
    <source>
        <dbReference type="Proteomes" id="UP000036403"/>
    </source>
</evidence>
<dbReference type="AlphaFoldDB" id="A0A0J7KB87"/>
<keyword evidence="2" id="KW-1185">Reference proteome</keyword>
<keyword evidence="1" id="KW-0808">Transferase</keyword>
<gene>
    <name evidence="1" type="ORF">RF55_13147</name>
</gene>
<reference evidence="1 2" key="1">
    <citation type="submission" date="2015-04" db="EMBL/GenBank/DDBJ databases">
        <title>Lasius niger genome sequencing.</title>
        <authorList>
            <person name="Konorov E.A."/>
            <person name="Nikitin M.A."/>
            <person name="Kirill M.V."/>
            <person name="Chang P."/>
        </authorList>
    </citation>
    <scope>NUCLEOTIDE SEQUENCE [LARGE SCALE GENOMIC DNA]</scope>
    <source>
        <tissue evidence="1">Whole</tissue>
    </source>
</reference>
<protein>
    <submittedName>
        <fullName evidence="1">Reverse transcriptase</fullName>
    </submittedName>
</protein>
<proteinExistence type="predicted"/>
<dbReference type="GO" id="GO:0003964">
    <property type="term" value="F:RNA-directed DNA polymerase activity"/>
    <property type="evidence" value="ECO:0007669"/>
    <property type="project" value="UniProtKB-KW"/>
</dbReference>
<comment type="caution">
    <text evidence="1">The sequence shown here is derived from an EMBL/GenBank/DDBJ whole genome shotgun (WGS) entry which is preliminary data.</text>
</comment>
<sequence>MSFHLTQVLTDHGCFSKYLHRIEKKADTTCFMCGMDDEDDAYHTLRECPMWDTQRLDMRKKLNLARDFTLGDVIDNIMTSRES</sequence>
<dbReference type="PaxDb" id="67767-A0A0J7KB87"/>